<name>A0AAV5BHT5_ELECO</name>
<evidence type="ECO:0000256" key="1">
    <source>
        <dbReference type="ARBA" id="ARBA00023125"/>
    </source>
</evidence>
<dbReference type="PANTHER" id="PTHR47206:SF1">
    <property type="entry name" value="HOMEODOMAIN-LIKE SUPERFAMILY PROTEIN"/>
    <property type="match status" value="1"/>
</dbReference>
<evidence type="ECO:0000313" key="7">
    <source>
        <dbReference type="Proteomes" id="UP001054889"/>
    </source>
</evidence>
<dbReference type="InterPro" id="IPR017930">
    <property type="entry name" value="Myb_dom"/>
</dbReference>
<keyword evidence="1" id="KW-0238">DNA-binding</keyword>
<dbReference type="InterPro" id="IPR001005">
    <property type="entry name" value="SANT/Myb"/>
</dbReference>
<feature type="compositionally biased region" description="Polar residues" evidence="2">
    <location>
        <begin position="197"/>
        <end position="213"/>
    </location>
</feature>
<dbReference type="Pfam" id="PF00249">
    <property type="entry name" value="Myb_DNA-binding"/>
    <property type="match status" value="1"/>
</dbReference>
<dbReference type="PROSITE" id="PS51294">
    <property type="entry name" value="HTH_MYB"/>
    <property type="match status" value="1"/>
</dbReference>
<evidence type="ECO:0000259" key="3">
    <source>
        <dbReference type="PROSITE" id="PS50090"/>
    </source>
</evidence>
<organism evidence="5 7">
    <name type="scientific">Eleusine coracana subsp. coracana</name>
    <dbReference type="NCBI Taxonomy" id="191504"/>
    <lineage>
        <taxon>Eukaryota</taxon>
        <taxon>Viridiplantae</taxon>
        <taxon>Streptophyta</taxon>
        <taxon>Embryophyta</taxon>
        <taxon>Tracheophyta</taxon>
        <taxon>Spermatophyta</taxon>
        <taxon>Magnoliopsida</taxon>
        <taxon>Liliopsida</taxon>
        <taxon>Poales</taxon>
        <taxon>Poaceae</taxon>
        <taxon>PACMAD clade</taxon>
        <taxon>Chloridoideae</taxon>
        <taxon>Cynodonteae</taxon>
        <taxon>Eleusininae</taxon>
        <taxon>Eleusine</taxon>
    </lineage>
</organism>
<gene>
    <name evidence="5" type="primary">ga00963</name>
    <name evidence="6" type="synonym">ga01650</name>
    <name evidence="5" type="ORF">PR202_ga00963</name>
    <name evidence="6" type="ORF">PR202_ga01650</name>
</gene>
<feature type="region of interest" description="Disordered" evidence="2">
    <location>
        <begin position="557"/>
        <end position="599"/>
    </location>
</feature>
<comment type="caution">
    <text evidence="5">The sequence shown here is derived from an EMBL/GenBank/DDBJ whole genome shotgun (WGS) entry which is preliminary data.</text>
</comment>
<dbReference type="Gene3D" id="1.10.10.60">
    <property type="entry name" value="Homeodomain-like"/>
    <property type="match status" value="1"/>
</dbReference>
<dbReference type="AlphaFoldDB" id="A0AAV5BHT5"/>
<evidence type="ECO:0000259" key="4">
    <source>
        <dbReference type="PROSITE" id="PS51294"/>
    </source>
</evidence>
<feature type="region of interest" description="Disordered" evidence="2">
    <location>
        <begin position="667"/>
        <end position="691"/>
    </location>
</feature>
<feature type="region of interest" description="Disordered" evidence="2">
    <location>
        <begin position="363"/>
        <end position="403"/>
    </location>
</feature>
<reference evidence="5" key="2">
    <citation type="submission" date="2021-12" db="EMBL/GenBank/DDBJ databases">
        <title>Resequencing data analysis of finger millet.</title>
        <authorList>
            <person name="Hatakeyama M."/>
            <person name="Aluri S."/>
            <person name="Balachadran M.T."/>
            <person name="Sivarajan S.R."/>
            <person name="Poveda L."/>
            <person name="Shimizu-Inatsugi R."/>
            <person name="Schlapbach R."/>
            <person name="Sreeman S.M."/>
            <person name="Shimizu K.K."/>
        </authorList>
    </citation>
    <scope>NUCLEOTIDE SEQUENCE</scope>
</reference>
<dbReference type="SMART" id="SM00717">
    <property type="entry name" value="SANT"/>
    <property type="match status" value="1"/>
</dbReference>
<protein>
    <submittedName>
        <fullName evidence="5">Uncharacterized protein</fullName>
    </submittedName>
</protein>
<feature type="domain" description="Myb-like" evidence="3">
    <location>
        <begin position="226"/>
        <end position="270"/>
    </location>
</feature>
<feature type="compositionally biased region" description="Polar residues" evidence="2">
    <location>
        <begin position="778"/>
        <end position="787"/>
    </location>
</feature>
<evidence type="ECO:0000313" key="5">
    <source>
        <dbReference type="EMBL" id="GJM85218.1"/>
    </source>
</evidence>
<feature type="compositionally biased region" description="Low complexity" evidence="2">
    <location>
        <begin position="363"/>
        <end position="378"/>
    </location>
</feature>
<dbReference type="SUPFAM" id="SSF46689">
    <property type="entry name" value="Homeodomain-like"/>
    <property type="match status" value="1"/>
</dbReference>
<feature type="domain" description="HTH myb-type" evidence="4">
    <location>
        <begin position="226"/>
        <end position="271"/>
    </location>
</feature>
<dbReference type="InterPro" id="IPR009057">
    <property type="entry name" value="Homeodomain-like_sf"/>
</dbReference>
<feature type="compositionally biased region" description="Basic and acidic residues" evidence="2">
    <location>
        <begin position="562"/>
        <end position="576"/>
    </location>
</feature>
<dbReference type="CDD" id="cd11660">
    <property type="entry name" value="SANT_TRF"/>
    <property type="match status" value="1"/>
</dbReference>
<feature type="region of interest" description="Disordered" evidence="2">
    <location>
        <begin position="765"/>
        <end position="848"/>
    </location>
</feature>
<keyword evidence="7" id="KW-1185">Reference proteome</keyword>
<dbReference type="EMBL" id="BQKI01000001">
    <property type="protein sequence ID" value="GJM85218.1"/>
    <property type="molecule type" value="Genomic_DNA"/>
</dbReference>
<dbReference type="GO" id="GO:0003677">
    <property type="term" value="F:DNA binding"/>
    <property type="evidence" value="ECO:0007669"/>
    <property type="project" value="UniProtKB-KW"/>
</dbReference>
<sequence length="848" mass="88900">MAAATAPAAGTGKGKRKRPLSEDDVYLLLHRFVPLPLSTPLVRLWPRVLARRAIHRRYAPATILTALQEVAQHAEGRRIDWKALVGKSATGITSAREYQMLWRHFAYQHELAESVDAGASPLGDDSDLECELEPVPNPSKEALSEASSLAKILISGSSREQASGHRVNLEAPAQNSPNEKIVRIPSDKQLAQSQRLTNVTGPVSNSKQVSQIGPSPDPLDANGASKKKKKIKTWSKEEDADLAAGVQKYGEGNWEVILDKCNFRTRTSEQLSQLLGQYYDALFPHPSYGDPLLTLWLFKIVHAGAQQHSSQHTSTVFGPTMHEMKSIAAPFAAPRQTPVPVPVPMPVPMQVPVTMPLPVTQVQTPLSQGQQAPAQAAPTKASNASNKTRNNSKKQAVPQNPTMVSSSIQAAAIAAGGRIATPIAAANHLKATQSKNAVHIRTRVKASSKSSMSSKGLNMVLETKTQLGGAEHLEPPNTVAPISGPLTTHATQQILDAPEVAAANPPGSSSEEHFTDTKKALSASAVAASCNSGELDDDSTFCIITMDDLFPEDANQLESADANEKQPDDVDPKENQQDTVDPLALGPKAKQPDTVNPKVEGIVDSKDADMLEFDQFVASQGGASMNVDHPDKNNTVKSAPMTQGSSGSQKKQLKLVPAAGTSTSICAGASTSGKKSKSPVPHPVTLTPTATSRVNVSAPATAQNKTIVRKAAASAGQNSLLKKQAPDTKVNQTPNNAAVRVTSIVPANNQASTVVNAAGKANPLGSGQASMAGKANPPGSSQASTLVNGPRKVNPPSGKASTLVNGASEANPPGSIQASTVVNSASNANPPGSSQSSKVVKANPPANQ</sequence>
<dbReference type="EMBL" id="BQKI01000001">
    <property type="protein sequence ID" value="GJM85846.1"/>
    <property type="molecule type" value="Genomic_DNA"/>
</dbReference>
<feature type="region of interest" description="Disordered" evidence="2">
    <location>
        <begin position="197"/>
        <end position="232"/>
    </location>
</feature>
<reference evidence="5" key="1">
    <citation type="journal article" date="2018" name="DNA Res.">
        <title>Multiple hybrid de novo genome assembly of finger millet, an orphan allotetraploid crop.</title>
        <authorList>
            <person name="Hatakeyama M."/>
            <person name="Aluri S."/>
            <person name="Balachadran M.T."/>
            <person name="Sivarajan S.R."/>
            <person name="Patrignani A."/>
            <person name="Gruter S."/>
            <person name="Poveda L."/>
            <person name="Shimizu-Inatsugi R."/>
            <person name="Baeten J."/>
            <person name="Francoijs K.J."/>
            <person name="Nataraja K.N."/>
            <person name="Reddy Y.A.N."/>
            <person name="Phadnis S."/>
            <person name="Ravikumar R.L."/>
            <person name="Schlapbach R."/>
            <person name="Sreeman S.M."/>
            <person name="Shimizu K.K."/>
        </authorList>
    </citation>
    <scope>NUCLEOTIDE SEQUENCE</scope>
</reference>
<dbReference type="PANTHER" id="PTHR47206">
    <property type="entry name" value="HOMEODOMAIN-LIKE SUPERFAMILY PROTEIN"/>
    <property type="match status" value="1"/>
</dbReference>
<evidence type="ECO:0000256" key="2">
    <source>
        <dbReference type="SAM" id="MobiDB-lite"/>
    </source>
</evidence>
<evidence type="ECO:0000313" key="6">
    <source>
        <dbReference type="EMBL" id="GJM85846.1"/>
    </source>
</evidence>
<feature type="compositionally biased region" description="Polar residues" evidence="2">
    <location>
        <begin position="380"/>
        <end position="403"/>
    </location>
</feature>
<dbReference type="Proteomes" id="UP001054889">
    <property type="component" value="Unassembled WGS sequence"/>
</dbReference>
<proteinExistence type="predicted"/>
<dbReference type="PROSITE" id="PS50090">
    <property type="entry name" value="MYB_LIKE"/>
    <property type="match status" value="1"/>
</dbReference>
<accession>A0AAV5BHT5</accession>
<feature type="compositionally biased region" description="Low complexity" evidence="2">
    <location>
        <begin position="823"/>
        <end position="837"/>
    </location>
</feature>